<evidence type="ECO:0000313" key="1">
    <source>
        <dbReference type="EMBL" id="MCY1013710.1"/>
    </source>
</evidence>
<dbReference type="InterPro" id="IPR052918">
    <property type="entry name" value="Motility_Chemotaxis_Reg"/>
</dbReference>
<dbReference type="EMBL" id="JAPNKE010000002">
    <property type="protein sequence ID" value="MCY1013710.1"/>
    <property type="molecule type" value="Genomic_DNA"/>
</dbReference>
<proteinExistence type="predicted"/>
<name>A0A9X3F1P0_9BACT</name>
<dbReference type="PANTHER" id="PTHR35580:SF1">
    <property type="entry name" value="PHYTASE-LIKE DOMAIN-CONTAINING PROTEIN"/>
    <property type="match status" value="1"/>
</dbReference>
<sequence>MPAAHADPTRMWGTYDGGSAFETARGVVLDEDNNVVTVGDIASTSGLAASSLHDSTHNGGHDAFFTKFDAGGSQVWGNYYGGSGDDTFHDVVYDEDAAVYYAAGGTRSANTVNDVIATPSTHQTFLDGEGDAMLVKFIGTGLRRWGTYFGGSGHEEAFATCLDSQGDVYIVGTTTSDDLFDGVLDFTPHDDTLDGTVDAFVAKFSGDTGLLLWGTYYGGSAGETLAYDCGVGSDDAVYVGGYSTSANNELDGAFFDTHGGGHDAFLVRYDTDGVLEWATYFGGSGDDQGRGVAVDTTGPDDLVYLAGVAGSTSGIASGPFALTSKSGVTDAFLAQFDVDGDIPVWSRYWGGSGFDQFEGIDAAGEVYLSGATTSSGLFSSGFDNTYAGSVWDGLFVNFEADGSEVWGSYNGGDGTDEAVLAVDQRFDTLVGVGGTNSSSNTGINAATAPATVHDATYDGNYDIFMTFIRLFTI</sequence>
<dbReference type="Proteomes" id="UP001150924">
    <property type="component" value="Unassembled WGS sequence"/>
</dbReference>
<comment type="caution">
    <text evidence="1">The sequence shown here is derived from an EMBL/GenBank/DDBJ whole genome shotgun (WGS) entry which is preliminary data.</text>
</comment>
<evidence type="ECO:0000313" key="2">
    <source>
        <dbReference type="Proteomes" id="UP001150924"/>
    </source>
</evidence>
<protein>
    <submittedName>
        <fullName evidence="1">Uncharacterized protein</fullName>
    </submittedName>
</protein>
<keyword evidence="2" id="KW-1185">Reference proteome</keyword>
<gene>
    <name evidence="1" type="ORF">OV079_50925</name>
</gene>
<reference evidence="1" key="1">
    <citation type="submission" date="2022-11" db="EMBL/GenBank/DDBJ databases">
        <title>Minimal conservation of predation-associated metabolite biosynthetic gene clusters underscores biosynthetic potential of Myxococcota including descriptions for ten novel species: Archangium lansinium sp. nov., Myxococcus landrumus sp. nov., Nannocystis bai.</title>
        <authorList>
            <person name="Ahearne A."/>
            <person name="Stevens C."/>
            <person name="Phillips K."/>
        </authorList>
    </citation>
    <scope>NUCLEOTIDE SEQUENCE</scope>
    <source>
        <strain evidence="1">Na p29</strain>
    </source>
</reference>
<dbReference type="AlphaFoldDB" id="A0A9X3F1P0"/>
<dbReference type="PANTHER" id="PTHR35580">
    <property type="entry name" value="CELL SURFACE GLYCOPROTEIN (S-LAYER PROTEIN)-LIKE PROTEIN"/>
    <property type="match status" value="1"/>
</dbReference>
<accession>A0A9X3F1P0</accession>
<organism evidence="1 2">
    <name type="scientific">Nannocystis pusilla</name>
    <dbReference type="NCBI Taxonomy" id="889268"/>
    <lineage>
        <taxon>Bacteria</taxon>
        <taxon>Pseudomonadati</taxon>
        <taxon>Myxococcota</taxon>
        <taxon>Polyangia</taxon>
        <taxon>Nannocystales</taxon>
        <taxon>Nannocystaceae</taxon>
        <taxon>Nannocystis</taxon>
    </lineage>
</organism>
<dbReference type="RefSeq" id="WP_267777813.1">
    <property type="nucleotide sequence ID" value="NZ_JAPNKE010000002.1"/>
</dbReference>